<keyword evidence="1" id="KW-0378">Hydrolase</keyword>
<organism evidence="1 2">
    <name type="scientific">Lacisediminihabitans profunda</name>
    <dbReference type="NCBI Taxonomy" id="2594790"/>
    <lineage>
        <taxon>Bacteria</taxon>
        <taxon>Bacillati</taxon>
        <taxon>Actinomycetota</taxon>
        <taxon>Actinomycetes</taxon>
        <taxon>Micrococcales</taxon>
        <taxon>Microbacteriaceae</taxon>
        <taxon>Lacisediminihabitans</taxon>
    </lineage>
</organism>
<evidence type="ECO:0000313" key="1">
    <source>
        <dbReference type="EMBL" id="TXN31236.1"/>
    </source>
</evidence>
<dbReference type="CDD" id="cd01836">
    <property type="entry name" value="FeeA_FeeB_like"/>
    <property type="match status" value="1"/>
</dbReference>
<dbReference type="Gene3D" id="3.40.50.1110">
    <property type="entry name" value="SGNH hydrolase"/>
    <property type="match status" value="1"/>
</dbReference>
<dbReference type="Proteomes" id="UP000321379">
    <property type="component" value="Unassembled WGS sequence"/>
</dbReference>
<sequence>MAFQQANNNQWTPRPRDATTISITGLEPYRVLIFGSGPAVGWGVVTNEIALPGSLGRALSRRTGRGTTVELVADMGITARNALPILCKIDVSRFDAIVFILGANDAVRLIPLAKWQNRLSEILSYICQRSSPPLPTFVTGIPPIESVPGFETRIGMIVAAHARQMNSTTIRVCNSALSATYVPLAGLETTNAPKVRDGRTYREWANTIADIIAQQLVTVQEHEFSMLPPEDVHGEDSGVHIP</sequence>
<reference evidence="1 2" key="1">
    <citation type="submission" date="2019-08" db="EMBL/GenBank/DDBJ databases">
        <title>Bacterial whole genome sequence for Glaciihabitans sp. CHu50b-6-2.</title>
        <authorList>
            <person name="Jin L."/>
        </authorList>
    </citation>
    <scope>NUCLEOTIDE SEQUENCE [LARGE SCALE GENOMIC DNA]</scope>
    <source>
        <strain evidence="1 2">CHu50b-6-2</strain>
    </source>
</reference>
<comment type="caution">
    <text evidence="1">The sequence shown here is derived from an EMBL/GenBank/DDBJ whole genome shotgun (WGS) entry which is preliminary data.</text>
</comment>
<name>A0A5C8UUB9_9MICO</name>
<evidence type="ECO:0000313" key="2">
    <source>
        <dbReference type="Proteomes" id="UP000321379"/>
    </source>
</evidence>
<gene>
    <name evidence="1" type="ORF">FVP33_06600</name>
</gene>
<dbReference type="InterPro" id="IPR036514">
    <property type="entry name" value="SGNH_hydro_sf"/>
</dbReference>
<accession>A0A5C8UUB9</accession>
<proteinExistence type="predicted"/>
<keyword evidence="2" id="KW-1185">Reference proteome</keyword>
<protein>
    <submittedName>
        <fullName evidence="1">SGNH/GDSL hydrolase family protein</fullName>
    </submittedName>
</protein>
<dbReference type="GO" id="GO:0016787">
    <property type="term" value="F:hydrolase activity"/>
    <property type="evidence" value="ECO:0007669"/>
    <property type="project" value="UniProtKB-KW"/>
</dbReference>
<dbReference type="RefSeq" id="WP_147782822.1">
    <property type="nucleotide sequence ID" value="NZ_VRMG01000005.1"/>
</dbReference>
<dbReference type="SUPFAM" id="SSF52266">
    <property type="entry name" value="SGNH hydrolase"/>
    <property type="match status" value="1"/>
</dbReference>
<dbReference type="AlphaFoldDB" id="A0A5C8UUB9"/>
<dbReference type="EMBL" id="VRMG01000005">
    <property type="protein sequence ID" value="TXN31236.1"/>
    <property type="molecule type" value="Genomic_DNA"/>
</dbReference>